<evidence type="ECO:0000259" key="1">
    <source>
        <dbReference type="Pfam" id="PF13521"/>
    </source>
</evidence>
<protein>
    <recommendedName>
        <fullName evidence="1">NadR/Ttd14 AAA domain-containing protein</fullName>
    </recommendedName>
</protein>
<evidence type="ECO:0000313" key="2">
    <source>
        <dbReference type="EMBL" id="KXZ60040.1"/>
    </source>
</evidence>
<feature type="domain" description="NadR/Ttd14 AAA" evidence="1">
    <location>
        <begin position="16"/>
        <end position="169"/>
    </location>
</feature>
<dbReference type="PATRIC" id="fig|36807.3.peg.2000"/>
<proteinExistence type="predicted"/>
<dbReference type="EMBL" id="LRAD01000039">
    <property type="protein sequence ID" value="KXZ60040.1"/>
    <property type="molecule type" value="Genomic_DNA"/>
</dbReference>
<dbReference type="RefSeq" id="WP_061683258.1">
    <property type="nucleotide sequence ID" value="NZ_LRAD01000039.1"/>
</dbReference>
<dbReference type="Proteomes" id="UP000075357">
    <property type="component" value="Unassembled WGS sequence"/>
</dbReference>
<dbReference type="InterPro" id="IPR038727">
    <property type="entry name" value="NadR/Ttd14_AAA_dom"/>
</dbReference>
<dbReference type="AlphaFoldDB" id="A0A150HEK6"/>
<reference evidence="2 3" key="1">
    <citation type="submission" date="2016-01" db="EMBL/GenBank/DDBJ databases">
        <title>Draft genome sequences of Microbacterium laevaniformans LCDC 91-0039 and the type strain of Microbacterium hominis LCDC 84-209.</title>
        <authorList>
            <person name="Bernier A.-M."/>
            <person name="Bernard K."/>
        </authorList>
    </citation>
    <scope>NUCLEOTIDE SEQUENCE [LARGE SCALE GENOMIC DNA]</scope>
    <source>
        <strain evidence="2 3">LCDC 91-0039</strain>
    </source>
</reference>
<organism evidence="2 3">
    <name type="scientific">Microbacterium laevaniformans</name>
    <dbReference type="NCBI Taxonomy" id="36807"/>
    <lineage>
        <taxon>Bacteria</taxon>
        <taxon>Bacillati</taxon>
        <taxon>Actinomycetota</taxon>
        <taxon>Actinomycetes</taxon>
        <taxon>Micrococcales</taxon>
        <taxon>Microbacteriaceae</taxon>
        <taxon>Microbacterium</taxon>
    </lineage>
</organism>
<comment type="caution">
    <text evidence="2">The sequence shown here is derived from an EMBL/GenBank/DDBJ whole genome shotgun (WGS) entry which is preliminary data.</text>
</comment>
<dbReference type="SUPFAM" id="SSF52540">
    <property type="entry name" value="P-loop containing nucleoside triphosphate hydrolases"/>
    <property type="match status" value="1"/>
</dbReference>
<dbReference type="STRING" id="36807.Mlaev_01976"/>
<accession>A0A150HEK6</accession>
<sequence length="195" mass="21425">MTGIQEPRPAQTTRWHVVTGGPSSGKTTTVNLLRGRGYTTTIEHARHYIDLQRITGRSTAEVRARQSEFQRAVVDMQIEQERSLDPQQTVFLDRALPDSLAYYRFLGLAPGTALLGALAGARYATVFLLDLLPLAPDYARTEDPAAQRRIHDLLGLVYQELGFPVVTVPALAPDARVDFILERASAGTPAERGVS</sequence>
<gene>
    <name evidence="2" type="ORF">Mlaev_01976</name>
</gene>
<dbReference type="Pfam" id="PF13521">
    <property type="entry name" value="AAA_28"/>
    <property type="match status" value="1"/>
</dbReference>
<name>A0A150HEK6_9MICO</name>
<keyword evidence="3" id="KW-1185">Reference proteome</keyword>
<dbReference type="InterPro" id="IPR027417">
    <property type="entry name" value="P-loop_NTPase"/>
</dbReference>
<dbReference type="Gene3D" id="3.40.50.300">
    <property type="entry name" value="P-loop containing nucleotide triphosphate hydrolases"/>
    <property type="match status" value="1"/>
</dbReference>
<evidence type="ECO:0000313" key="3">
    <source>
        <dbReference type="Proteomes" id="UP000075357"/>
    </source>
</evidence>